<dbReference type="Gene3D" id="3.90.1150.200">
    <property type="match status" value="1"/>
</dbReference>
<comment type="caution">
    <text evidence="2">The sequence shown here is derived from an EMBL/GenBank/DDBJ whole genome shotgun (WGS) entry which is preliminary data.</text>
</comment>
<accession>A0A2M8J0Q2</accession>
<keyword evidence="3" id="KW-1185">Reference proteome</keyword>
<dbReference type="SUPFAM" id="SSF159888">
    <property type="entry name" value="YdhG-like"/>
    <property type="match status" value="1"/>
</dbReference>
<protein>
    <recommendedName>
        <fullName evidence="1">YdhG-like domain-containing protein</fullName>
    </recommendedName>
</protein>
<reference evidence="2 3" key="1">
    <citation type="journal article" date="2018" name="Int. J. Syst. Evol. Microbiol.">
        <title>Pseudooceanicola lipolyticus sp. nov., a marine alphaproteobacterium, reclassification of Oceanicola flagellatus as Pseudooceanicola flagellatus comb. nov. and emended description of the genus Pseudooceanicola.</title>
        <authorList>
            <person name="Huang M.-M."/>
            <person name="Guo L.-L."/>
            <person name="Wu Y.-H."/>
            <person name="Lai Q.-L."/>
            <person name="Shao Z.-Z."/>
            <person name="Wang C.-S."/>
            <person name="Wu M."/>
            <person name="Xu X.-W."/>
        </authorList>
    </citation>
    <scope>NUCLEOTIDE SEQUENCE [LARGE SCALE GENOMIC DNA]</scope>
    <source>
        <strain evidence="2 3">157</strain>
    </source>
</reference>
<organism evidence="2 3">
    <name type="scientific">Pseudooceanicola lipolyticus</name>
    <dbReference type="NCBI Taxonomy" id="2029104"/>
    <lineage>
        <taxon>Bacteria</taxon>
        <taxon>Pseudomonadati</taxon>
        <taxon>Pseudomonadota</taxon>
        <taxon>Alphaproteobacteria</taxon>
        <taxon>Rhodobacterales</taxon>
        <taxon>Paracoccaceae</taxon>
        <taxon>Pseudooceanicola</taxon>
    </lineage>
</organism>
<dbReference type="EMBL" id="PGTB01000046">
    <property type="protein sequence ID" value="PJE36352.1"/>
    <property type="molecule type" value="Genomic_DNA"/>
</dbReference>
<dbReference type="OrthoDB" id="9813231at2"/>
<gene>
    <name evidence="2" type="ORF">CVM52_12545</name>
</gene>
<evidence type="ECO:0000259" key="1">
    <source>
        <dbReference type="Pfam" id="PF08818"/>
    </source>
</evidence>
<evidence type="ECO:0000313" key="2">
    <source>
        <dbReference type="EMBL" id="PJE36352.1"/>
    </source>
</evidence>
<proteinExistence type="predicted"/>
<name>A0A2M8J0Q2_9RHOB</name>
<dbReference type="Proteomes" id="UP000231553">
    <property type="component" value="Unassembled WGS sequence"/>
</dbReference>
<dbReference type="Pfam" id="PF08818">
    <property type="entry name" value="DUF1801"/>
    <property type="match status" value="1"/>
</dbReference>
<sequence length="143" mass="16020">MRSEATHIDDYLAELSAEQRDIVASLRHLVHAHLPQGWDETMNWGMISYDIPLEKSGKTYNGKPLMFAAIGAQKHHVGLYLCGLYCKADRKAAFEAAYTASGRKLDMGKSCLRIRHKDQIDPDSIAQALSAVTVEEFIEASRR</sequence>
<feature type="domain" description="YdhG-like" evidence="1">
    <location>
        <begin position="19"/>
        <end position="129"/>
    </location>
</feature>
<dbReference type="InterPro" id="IPR014922">
    <property type="entry name" value="YdhG-like"/>
</dbReference>
<dbReference type="RefSeq" id="WP_100162838.1">
    <property type="nucleotide sequence ID" value="NZ_PGTB01000046.1"/>
</dbReference>
<evidence type="ECO:0000313" key="3">
    <source>
        <dbReference type="Proteomes" id="UP000231553"/>
    </source>
</evidence>
<dbReference type="AlphaFoldDB" id="A0A2M8J0Q2"/>